<feature type="domain" description="FAD dependent oxidoreductase" evidence="12">
    <location>
        <begin position="252"/>
        <end position="597"/>
    </location>
</feature>
<keyword evidence="15" id="KW-1185">Reference proteome</keyword>
<dbReference type="Gene3D" id="3.50.50.60">
    <property type="entry name" value="FAD/NAD(P)-binding domain"/>
    <property type="match status" value="1"/>
</dbReference>
<proteinExistence type="inferred from homology"/>
<dbReference type="PANTHER" id="PTHR13847">
    <property type="entry name" value="SARCOSINE DEHYDROGENASE-RELATED"/>
    <property type="match status" value="1"/>
</dbReference>
<keyword evidence="2 10" id="KW-0489">Methyltransferase</keyword>
<evidence type="ECO:0000259" key="13">
    <source>
        <dbReference type="Pfam" id="PF05430"/>
    </source>
</evidence>
<dbReference type="InterPro" id="IPR008471">
    <property type="entry name" value="MnmC-like_methylTransf"/>
</dbReference>
<evidence type="ECO:0000313" key="14">
    <source>
        <dbReference type="EMBL" id="MDR4126541.1"/>
    </source>
</evidence>
<evidence type="ECO:0000256" key="6">
    <source>
        <dbReference type="ARBA" id="ARBA00022694"/>
    </source>
</evidence>
<organism evidence="14 15">
    <name type="scientific">Yanghanlia caeni</name>
    <dbReference type="NCBI Taxonomy" id="3064283"/>
    <lineage>
        <taxon>Bacteria</taxon>
        <taxon>Pseudomonadati</taxon>
        <taxon>Pseudomonadota</taxon>
        <taxon>Betaproteobacteria</taxon>
        <taxon>Burkholderiales</taxon>
        <taxon>Alcaligenaceae</taxon>
        <taxon>Yanghanlia</taxon>
    </lineage>
</organism>
<keyword evidence="5 10" id="KW-0949">S-adenosyl-L-methionine</keyword>
<dbReference type="PANTHER" id="PTHR13847:SF283">
    <property type="entry name" value="TRNA 5-METHYLAMINOMETHYL-2-THIOURIDINE BIOSYNTHESIS BIFUNCTIONAL PROTEIN MNMC"/>
    <property type="match status" value="1"/>
</dbReference>
<sequence length="616" mass="66326">MKARREPLQPAHLTLDAQGVPCSTLYGDVYHSRSGAFDQARHVFLRGNDLPQRWQGRDTFTVCETGFGLGNNFLALWQAWRECGARPQRLHVLSFEAHPFTAADLARALAGHEGEMAGLAQALVDAWPPLIAGLHRLEFEGGRVTLTLAFGRIEYLARQTEARVDAFFLDGFSPRVNPQMWSRELFGQLVRMANEGATAATWCSAGQVRRDLAAAGFLVTRVPGFGGKRQMSRAVLRPGLGRPAPRPQREPVIVVGGGLAGTGVAHSLALRGHAVAVFDPMFRSGPGGSHEGHRSAAMTPALSRDDNPMSRLSRAGILLAHQRWKGLHDAYVRCGSLLRVPESESGLWRAALRELAQPAEWARWCEAHETEAQVGHALRHAGVWLGAGSRVRPAALIAILLAHEGITVHPRAVASIRAGGTGWQVLGDDAAVLGEAPRIVLATATHTPALLAALFPDAHYPRLSAMQRMGGQVAFFRAGDLPCTHAIVAGAGYWLPEDGGIHTGGSTYVFDTAVSEPTESGFDSVAHKVAGLLEIDAARLRAARAQPSGWAGWRVAFSDHLPMIGAVDARESVWLACGYGSRGLSWMTLAGEIIAARLNGEPQVVERELLKSVRAR</sequence>
<evidence type="ECO:0000256" key="9">
    <source>
        <dbReference type="ARBA" id="ARBA00023268"/>
    </source>
</evidence>
<comment type="function">
    <text evidence="10">Catalyzes the last two steps in the biosynthesis of 5-methylaminomethyl-2-thiouridine (mnm(5)s(2)U) at the wobble position (U34) in tRNA. Catalyzes the FAD-dependent demodification of cmnm(5)s(2)U34 to nm(5)s(2)U34, followed by the transfer of a methyl group from S-adenosyl-L-methionine to nm(5)s(2)U34, to form mnm(5)s(2)U34.</text>
</comment>
<comment type="caution">
    <text evidence="14">The sequence shown here is derived from an EMBL/GenBank/DDBJ whole genome shotgun (WGS) entry which is preliminary data.</text>
</comment>
<dbReference type="Pfam" id="PF01266">
    <property type="entry name" value="DAO"/>
    <property type="match status" value="1"/>
</dbReference>
<dbReference type="Gene3D" id="3.30.9.10">
    <property type="entry name" value="D-Amino Acid Oxidase, subunit A, domain 2"/>
    <property type="match status" value="1"/>
</dbReference>
<gene>
    <name evidence="14" type="primary">mnmD</name>
    <name evidence="10" type="synonym">mnmC</name>
    <name evidence="14" type="ORF">Q8947_11175</name>
</gene>
<evidence type="ECO:0000256" key="1">
    <source>
        <dbReference type="ARBA" id="ARBA00022490"/>
    </source>
</evidence>
<protein>
    <recommendedName>
        <fullName evidence="10">tRNA 5-methylaminomethyl-2-thiouridine biosynthesis bifunctional protein MnmC</fullName>
        <shortName evidence="10">tRNA mnm(5)s(2)U biosynthesis bifunctional protein</shortName>
    </recommendedName>
    <domain>
        <recommendedName>
            <fullName evidence="10">tRNA (mnm(5)s(2)U34)-methyltransferase</fullName>
            <ecNumber evidence="10">2.1.1.61</ecNumber>
        </recommendedName>
    </domain>
    <domain>
        <recommendedName>
            <fullName evidence="10">FAD-dependent cmnm(5)s(2)U34 oxidoreductase</fullName>
            <ecNumber evidence="10">1.5.-.-</ecNumber>
        </recommendedName>
    </domain>
</protein>
<dbReference type="EC" id="1.5.-.-" evidence="10"/>
<evidence type="ECO:0000256" key="7">
    <source>
        <dbReference type="ARBA" id="ARBA00022827"/>
    </source>
</evidence>
<keyword evidence="1 10" id="KW-0963">Cytoplasm</keyword>
<keyword evidence="3 10" id="KW-0285">Flavoprotein</keyword>
<feature type="region of interest" description="FAD-dependent cmnm(5)s(2)U34 oxidoreductase" evidence="10">
    <location>
        <begin position="255"/>
        <end position="616"/>
    </location>
</feature>
<comment type="cofactor">
    <cofactor evidence="10">
        <name>FAD</name>
        <dbReference type="ChEBI" id="CHEBI:57692"/>
    </cofactor>
</comment>
<keyword evidence="7 10" id="KW-0274">FAD</keyword>
<evidence type="ECO:0000313" key="15">
    <source>
        <dbReference type="Proteomes" id="UP001232156"/>
    </source>
</evidence>
<dbReference type="Pfam" id="PF05430">
    <property type="entry name" value="Methyltransf_30"/>
    <property type="match status" value="1"/>
</dbReference>
<comment type="subcellular location">
    <subcellularLocation>
        <location evidence="10">Cytoplasm</location>
    </subcellularLocation>
</comment>
<dbReference type="RefSeq" id="WP_347287305.1">
    <property type="nucleotide sequence ID" value="NZ_JAUZQE010000028.1"/>
</dbReference>
<evidence type="ECO:0000259" key="12">
    <source>
        <dbReference type="Pfam" id="PF01266"/>
    </source>
</evidence>
<reference evidence="14 15" key="1">
    <citation type="submission" date="2023-08" db="EMBL/GenBank/DDBJ databases">
        <title>Alcaligenaceae gen. nov., a novel taxon isolated from the sludge of Yixing Pesticide Factory.</title>
        <authorList>
            <person name="Ruan L."/>
        </authorList>
    </citation>
    <scope>NUCLEOTIDE SEQUENCE [LARGE SCALE GENOMIC DNA]</scope>
    <source>
        <strain evidence="14 15">LG-2</strain>
    </source>
</reference>
<accession>A0ABU1D7W3</accession>
<feature type="region of interest" description="Disordered" evidence="11">
    <location>
        <begin position="286"/>
        <end position="305"/>
    </location>
</feature>
<keyword evidence="9 10" id="KW-0511">Multifunctional enzyme</keyword>
<dbReference type="Proteomes" id="UP001232156">
    <property type="component" value="Unassembled WGS sequence"/>
</dbReference>
<evidence type="ECO:0000256" key="8">
    <source>
        <dbReference type="ARBA" id="ARBA00023002"/>
    </source>
</evidence>
<keyword evidence="6 10" id="KW-0819">tRNA processing</keyword>
<feature type="region of interest" description="tRNA (mnm(5)s(2)U34)-methyltransferase" evidence="10">
    <location>
        <begin position="1"/>
        <end position="237"/>
    </location>
</feature>
<comment type="similarity">
    <text evidence="10">In the C-terminal section; belongs to the DAO family.</text>
</comment>
<feature type="domain" description="MnmC-like methyltransferase" evidence="13">
    <location>
        <begin position="116"/>
        <end position="235"/>
    </location>
</feature>
<evidence type="ECO:0000256" key="10">
    <source>
        <dbReference type="HAMAP-Rule" id="MF_01102"/>
    </source>
</evidence>
<evidence type="ECO:0000256" key="11">
    <source>
        <dbReference type="SAM" id="MobiDB-lite"/>
    </source>
</evidence>
<name>A0ABU1D7W3_9BURK</name>
<evidence type="ECO:0000256" key="4">
    <source>
        <dbReference type="ARBA" id="ARBA00022679"/>
    </source>
</evidence>
<comment type="similarity">
    <text evidence="10">In the N-terminal section; belongs to the methyltransferase superfamily. tRNA (mnm(5)s(2)U34)-methyltransferase family.</text>
</comment>
<keyword evidence="4 10" id="KW-0808">Transferase</keyword>
<dbReference type="InterPro" id="IPR006076">
    <property type="entry name" value="FAD-dep_OxRdtase"/>
</dbReference>
<dbReference type="Gene3D" id="3.40.50.150">
    <property type="entry name" value="Vaccinia Virus protein VP39"/>
    <property type="match status" value="1"/>
</dbReference>
<dbReference type="SUPFAM" id="SSF51905">
    <property type="entry name" value="FAD/NAD(P)-binding domain"/>
    <property type="match status" value="1"/>
</dbReference>
<dbReference type="InterPro" id="IPR029063">
    <property type="entry name" value="SAM-dependent_MTases_sf"/>
</dbReference>
<dbReference type="InterPro" id="IPR036188">
    <property type="entry name" value="FAD/NAD-bd_sf"/>
</dbReference>
<dbReference type="EC" id="2.1.1.61" evidence="10"/>
<evidence type="ECO:0000256" key="2">
    <source>
        <dbReference type="ARBA" id="ARBA00022603"/>
    </source>
</evidence>
<dbReference type="InterPro" id="IPR047785">
    <property type="entry name" value="tRNA_MNMC2"/>
</dbReference>
<dbReference type="HAMAP" id="MF_01102">
    <property type="entry name" value="MnmC"/>
    <property type="match status" value="1"/>
</dbReference>
<keyword evidence="8 10" id="KW-0560">Oxidoreductase</keyword>
<dbReference type="EMBL" id="JAUZQE010000028">
    <property type="protein sequence ID" value="MDR4126541.1"/>
    <property type="molecule type" value="Genomic_DNA"/>
</dbReference>
<comment type="catalytic activity">
    <reaction evidence="10">
        <text>5-aminomethyl-2-thiouridine(34) in tRNA + S-adenosyl-L-methionine = 5-methylaminomethyl-2-thiouridine(34) in tRNA + S-adenosyl-L-homocysteine + H(+)</text>
        <dbReference type="Rhea" id="RHEA:19569"/>
        <dbReference type="Rhea" id="RHEA-COMP:10195"/>
        <dbReference type="Rhea" id="RHEA-COMP:10197"/>
        <dbReference type="ChEBI" id="CHEBI:15378"/>
        <dbReference type="ChEBI" id="CHEBI:57856"/>
        <dbReference type="ChEBI" id="CHEBI:59789"/>
        <dbReference type="ChEBI" id="CHEBI:74454"/>
        <dbReference type="ChEBI" id="CHEBI:74455"/>
        <dbReference type="EC" id="2.1.1.61"/>
    </reaction>
</comment>
<evidence type="ECO:0000256" key="5">
    <source>
        <dbReference type="ARBA" id="ARBA00022691"/>
    </source>
</evidence>
<dbReference type="NCBIfam" id="NF033855">
    <property type="entry name" value="tRNA_MNMC2"/>
    <property type="match status" value="1"/>
</dbReference>
<dbReference type="InterPro" id="IPR023032">
    <property type="entry name" value="tRNA_MAMT_biosynth_bifunc_MnmC"/>
</dbReference>
<evidence type="ECO:0000256" key="3">
    <source>
        <dbReference type="ARBA" id="ARBA00022630"/>
    </source>
</evidence>